<reference evidence="2" key="1">
    <citation type="journal article" date="2023" name="G3 (Bethesda)">
        <title>A reference genome for the long-term kleptoplast-retaining sea slug Elysia crispata morphotype clarki.</title>
        <authorList>
            <person name="Eastman K.E."/>
            <person name="Pendleton A.L."/>
            <person name="Shaikh M.A."/>
            <person name="Suttiyut T."/>
            <person name="Ogas R."/>
            <person name="Tomko P."/>
            <person name="Gavelis G."/>
            <person name="Widhalm J.R."/>
            <person name="Wisecaver J.H."/>
        </authorList>
    </citation>
    <scope>NUCLEOTIDE SEQUENCE</scope>
    <source>
        <strain evidence="2">ECLA1</strain>
    </source>
</reference>
<evidence type="ECO:0000313" key="2">
    <source>
        <dbReference type="EMBL" id="KAK3789873.1"/>
    </source>
</evidence>
<dbReference type="Proteomes" id="UP001283361">
    <property type="component" value="Unassembled WGS sequence"/>
</dbReference>
<organism evidence="2 3">
    <name type="scientific">Elysia crispata</name>
    <name type="common">lettuce slug</name>
    <dbReference type="NCBI Taxonomy" id="231223"/>
    <lineage>
        <taxon>Eukaryota</taxon>
        <taxon>Metazoa</taxon>
        <taxon>Spiralia</taxon>
        <taxon>Lophotrochozoa</taxon>
        <taxon>Mollusca</taxon>
        <taxon>Gastropoda</taxon>
        <taxon>Heterobranchia</taxon>
        <taxon>Euthyneura</taxon>
        <taxon>Panpulmonata</taxon>
        <taxon>Sacoglossa</taxon>
        <taxon>Placobranchoidea</taxon>
        <taxon>Plakobranchidae</taxon>
        <taxon>Elysia</taxon>
    </lineage>
</organism>
<accession>A0AAE1ALI5</accession>
<sequence>MKTHWCGDFNDVYEHCNALRWRKERASFCCQNEVLIGDNGTQYTSGKFSQFVSEWKFRHIRSAPGNEKAKDAAEVAVKVIKNKMMMKCLKSNEDRYIALLDLRNTPLEDLTTSPAMASHGSTRFKYHPIHRH</sequence>
<dbReference type="AlphaFoldDB" id="A0AAE1ALI5"/>
<dbReference type="GO" id="GO:0015074">
    <property type="term" value="P:DNA integration"/>
    <property type="evidence" value="ECO:0007669"/>
    <property type="project" value="InterPro"/>
</dbReference>
<dbReference type="EMBL" id="JAWDGP010001626">
    <property type="protein sequence ID" value="KAK3789873.1"/>
    <property type="molecule type" value="Genomic_DNA"/>
</dbReference>
<dbReference type="InterPro" id="IPR012337">
    <property type="entry name" value="RNaseH-like_sf"/>
</dbReference>
<dbReference type="SUPFAM" id="SSF53098">
    <property type="entry name" value="Ribonuclease H-like"/>
    <property type="match status" value="1"/>
</dbReference>
<comment type="caution">
    <text evidence="2">The sequence shown here is derived from an EMBL/GenBank/DDBJ whole genome shotgun (WGS) entry which is preliminary data.</text>
</comment>
<dbReference type="InterPro" id="IPR001584">
    <property type="entry name" value="Integrase_cat-core"/>
</dbReference>
<evidence type="ECO:0000259" key="1">
    <source>
        <dbReference type="PROSITE" id="PS50994"/>
    </source>
</evidence>
<dbReference type="PROSITE" id="PS50994">
    <property type="entry name" value="INTEGRASE"/>
    <property type="match status" value="1"/>
</dbReference>
<gene>
    <name evidence="2" type="ORF">RRG08_060426</name>
</gene>
<protein>
    <recommendedName>
        <fullName evidence="1">Integrase catalytic domain-containing protein</fullName>
    </recommendedName>
</protein>
<dbReference type="Gene3D" id="3.30.420.10">
    <property type="entry name" value="Ribonuclease H-like superfamily/Ribonuclease H"/>
    <property type="match status" value="1"/>
</dbReference>
<feature type="domain" description="Integrase catalytic" evidence="1">
    <location>
        <begin position="33"/>
        <end position="132"/>
    </location>
</feature>
<dbReference type="GO" id="GO:0003676">
    <property type="term" value="F:nucleic acid binding"/>
    <property type="evidence" value="ECO:0007669"/>
    <property type="project" value="InterPro"/>
</dbReference>
<keyword evidence="3" id="KW-1185">Reference proteome</keyword>
<proteinExistence type="predicted"/>
<dbReference type="InterPro" id="IPR036397">
    <property type="entry name" value="RNaseH_sf"/>
</dbReference>
<dbReference type="PANTHER" id="PTHR37984">
    <property type="entry name" value="PROTEIN CBG26694"/>
    <property type="match status" value="1"/>
</dbReference>
<dbReference type="InterPro" id="IPR050951">
    <property type="entry name" value="Retrovirus_Pol_polyprotein"/>
</dbReference>
<dbReference type="PANTHER" id="PTHR37984:SF8">
    <property type="entry name" value="CCHC-TYPE DOMAIN-CONTAINING PROTEIN"/>
    <property type="match status" value="1"/>
</dbReference>
<evidence type="ECO:0000313" key="3">
    <source>
        <dbReference type="Proteomes" id="UP001283361"/>
    </source>
</evidence>
<name>A0AAE1ALI5_9GAST</name>